<proteinExistence type="predicted"/>
<reference evidence="2" key="1">
    <citation type="submission" date="2020-11" db="EMBL/GenBank/DDBJ databases">
        <title>Sequencing the genomes of 1000 actinobacteria strains.</title>
        <authorList>
            <person name="Klenk H.-P."/>
        </authorList>
    </citation>
    <scope>NUCLEOTIDE SEQUENCE</scope>
    <source>
        <strain evidence="2">DSM 45356</strain>
    </source>
</reference>
<accession>A0A8J7KLT1</accession>
<gene>
    <name evidence="2" type="ORF">IW245_004530</name>
</gene>
<dbReference type="Proteomes" id="UP000622552">
    <property type="component" value="Unassembled WGS sequence"/>
</dbReference>
<keyword evidence="1" id="KW-0812">Transmembrane</keyword>
<feature type="transmembrane region" description="Helical" evidence="1">
    <location>
        <begin position="44"/>
        <end position="63"/>
    </location>
</feature>
<dbReference type="EMBL" id="JADOUF010000001">
    <property type="protein sequence ID" value="MBG6138336.1"/>
    <property type="molecule type" value="Genomic_DNA"/>
</dbReference>
<organism evidence="2 3">
    <name type="scientific">Longispora fulva</name>
    <dbReference type="NCBI Taxonomy" id="619741"/>
    <lineage>
        <taxon>Bacteria</taxon>
        <taxon>Bacillati</taxon>
        <taxon>Actinomycetota</taxon>
        <taxon>Actinomycetes</taxon>
        <taxon>Micromonosporales</taxon>
        <taxon>Micromonosporaceae</taxon>
        <taxon>Longispora</taxon>
    </lineage>
</organism>
<name>A0A8J7KLT1_9ACTN</name>
<keyword evidence="1" id="KW-0472">Membrane</keyword>
<dbReference type="AlphaFoldDB" id="A0A8J7KLT1"/>
<sequence length="166" mass="17031">MILLALVGIAALAGWALTRALKTGRADYGRAKTEFSTRRQQLRLLAVGVAGLAAVGLLAALGLSGVLGVRRFGAPAVAESFAPAVCESDNTGRLSLVRTDATTIRWTYAHADADDVDLGRLTVLVDRKRVVAVVATGGEVTVTAAPVRVTVQGGGPGSRVHATCVG</sequence>
<keyword evidence="3" id="KW-1185">Reference proteome</keyword>
<protein>
    <submittedName>
        <fullName evidence="2">Uncharacterized protein</fullName>
    </submittedName>
</protein>
<evidence type="ECO:0000313" key="3">
    <source>
        <dbReference type="Proteomes" id="UP000622552"/>
    </source>
</evidence>
<evidence type="ECO:0000256" key="1">
    <source>
        <dbReference type="SAM" id="Phobius"/>
    </source>
</evidence>
<dbReference type="RefSeq" id="WP_197005110.1">
    <property type="nucleotide sequence ID" value="NZ_BONS01000017.1"/>
</dbReference>
<keyword evidence="1" id="KW-1133">Transmembrane helix</keyword>
<comment type="caution">
    <text evidence="2">The sequence shown here is derived from an EMBL/GenBank/DDBJ whole genome shotgun (WGS) entry which is preliminary data.</text>
</comment>
<evidence type="ECO:0000313" key="2">
    <source>
        <dbReference type="EMBL" id="MBG6138336.1"/>
    </source>
</evidence>